<dbReference type="GeneID" id="26902417"/>
<organism evidence="2 3">
    <name type="scientific">Leptomonas pyrrhocoris</name>
    <name type="common">Firebug parasite</name>
    <dbReference type="NCBI Taxonomy" id="157538"/>
    <lineage>
        <taxon>Eukaryota</taxon>
        <taxon>Discoba</taxon>
        <taxon>Euglenozoa</taxon>
        <taxon>Kinetoplastea</taxon>
        <taxon>Metakinetoplastina</taxon>
        <taxon>Trypanosomatida</taxon>
        <taxon>Trypanosomatidae</taxon>
        <taxon>Leishmaniinae</taxon>
        <taxon>Leptomonas</taxon>
    </lineage>
</organism>
<feature type="transmembrane region" description="Helical" evidence="1">
    <location>
        <begin position="99"/>
        <end position="117"/>
    </location>
</feature>
<dbReference type="Proteomes" id="UP000037923">
    <property type="component" value="Unassembled WGS sequence"/>
</dbReference>
<feature type="transmembrane region" description="Helical" evidence="1">
    <location>
        <begin position="16"/>
        <end position="39"/>
    </location>
</feature>
<gene>
    <name evidence="2" type="ORF">ABB37_02122</name>
</gene>
<dbReference type="AlphaFoldDB" id="A0A0N0VGV6"/>
<keyword evidence="3" id="KW-1185">Reference proteome</keyword>
<dbReference type="EMBL" id="LGTL01000003">
    <property type="protein sequence ID" value="KPA83978.1"/>
    <property type="molecule type" value="Genomic_DNA"/>
</dbReference>
<evidence type="ECO:0000256" key="1">
    <source>
        <dbReference type="SAM" id="Phobius"/>
    </source>
</evidence>
<keyword evidence="1" id="KW-1133">Transmembrane helix</keyword>
<evidence type="ECO:0000313" key="2">
    <source>
        <dbReference type="EMBL" id="KPA83978.1"/>
    </source>
</evidence>
<accession>A0A0N0VGV6</accession>
<dbReference type="RefSeq" id="XP_015662417.1">
    <property type="nucleotide sequence ID" value="XM_015798939.1"/>
</dbReference>
<reference evidence="2 3" key="1">
    <citation type="submission" date="2015-07" db="EMBL/GenBank/DDBJ databases">
        <title>High-quality genome of monoxenous trypanosomatid Leptomonas pyrrhocoris.</title>
        <authorList>
            <person name="Flegontov P."/>
            <person name="Butenko A."/>
            <person name="Firsov S."/>
            <person name="Vlcek C."/>
            <person name="Logacheva M.D."/>
            <person name="Field M."/>
            <person name="Filatov D."/>
            <person name="Flegontova O."/>
            <person name="Gerasimov E."/>
            <person name="Jackson A.P."/>
            <person name="Kelly S."/>
            <person name="Opperdoes F."/>
            <person name="O'Reilly A."/>
            <person name="Votypka J."/>
            <person name="Yurchenko V."/>
            <person name="Lukes J."/>
        </authorList>
    </citation>
    <scope>NUCLEOTIDE SEQUENCE [LARGE SCALE GENOMIC DNA]</scope>
    <source>
        <strain evidence="2">H10</strain>
    </source>
</reference>
<sequence length="134" mass="15434">MMRDIEGSRWCLSTRFLLLLLGLWISSSLLLYVLTWSIIKGEYSSFFFYDLSPSLHRVLAVFRMKHYVHCKSIAPAAAARSSLLPFFPFLFSPCFLRRLFMHLLLLGELAWSPLSVLRSFLCGKTRNGFVSFVG</sequence>
<protein>
    <recommendedName>
        <fullName evidence="4">Transmembrane protein</fullName>
    </recommendedName>
</protein>
<dbReference type="VEuPathDB" id="TriTrypDB:LpyrH10_03_2730"/>
<comment type="caution">
    <text evidence="2">The sequence shown here is derived from an EMBL/GenBank/DDBJ whole genome shotgun (WGS) entry which is preliminary data.</text>
</comment>
<keyword evidence="1" id="KW-0472">Membrane</keyword>
<proteinExistence type="predicted"/>
<keyword evidence="1" id="KW-0812">Transmembrane</keyword>
<name>A0A0N0VGV6_LEPPY</name>
<evidence type="ECO:0008006" key="4">
    <source>
        <dbReference type="Google" id="ProtNLM"/>
    </source>
</evidence>
<evidence type="ECO:0000313" key="3">
    <source>
        <dbReference type="Proteomes" id="UP000037923"/>
    </source>
</evidence>